<evidence type="ECO:0000313" key="4">
    <source>
        <dbReference type="Proteomes" id="UP000011841"/>
    </source>
</evidence>
<reference evidence="3 4" key="1">
    <citation type="journal article" date="2013" name="Appl. Environ. Microbiol.">
        <title>Genome analysis suggests that the soil oligotrophic bacterium Agromonas oligotrophica (Bradyrhizobium oligotrophicum) is a nitrogen-fixing symbiont of Aeschynomene indica.</title>
        <authorList>
            <person name="Okubo T."/>
            <person name="Fukushima S."/>
            <person name="Itakura M."/>
            <person name="Oshima K."/>
            <person name="Longtonglang A."/>
            <person name="Teaumroong N."/>
            <person name="Mitsui H."/>
            <person name="Hattori M."/>
            <person name="Hattori R."/>
            <person name="Hattori T."/>
            <person name="Minamisawa K."/>
        </authorList>
    </citation>
    <scope>NUCLEOTIDE SEQUENCE [LARGE SCALE GENOMIC DNA]</scope>
    <source>
        <strain evidence="3 4">S58</strain>
    </source>
</reference>
<dbReference type="PROSITE" id="PS52038">
    <property type="entry name" value="TOPO_IB_2"/>
    <property type="match status" value="1"/>
</dbReference>
<dbReference type="SUPFAM" id="SSF56349">
    <property type="entry name" value="DNA breaking-rejoining enzymes"/>
    <property type="match status" value="1"/>
</dbReference>
<accession>M4Z1B4</accession>
<sequence>MMDQQNFESPRVGPTDAEVALAKSLGQWPPKPVRRKLTLKDLAHAKTADAQGNAKTSVEELASRIGLKLGDQTELTIRRVKRGKSYTFIRANGTPIRHPGTIRRLHAMAVPPAYREVRYAPDPNLHLQAVGVDAAGRLQYRYHVDWEKVREHRKAHRLAKLVGALPRIRRAVSRHLAGDEPTREFALSAVIELIARTAIRPGNESYARLNGTRGATTLLKSNVVLEDDGLVLAFKAKGGKAVRKECDAAKLVRAVGILRGVPGRRMFQYRDAQGVVRAVSTTQVNAFLREIAGIKISLKDFRTLMASAVALETLSRITPAASARGRKKQILEAIRAAADELTNTPAICRRSYVHDTIVTAFEDGILERFAATLKGQRSQTRREQLLAQVVSAVAA</sequence>
<dbReference type="PATRIC" id="fig|1245469.3.peg.357"/>
<dbReference type="SUPFAM" id="SSF55869">
    <property type="entry name" value="DNA topoisomerase I domain"/>
    <property type="match status" value="1"/>
</dbReference>
<gene>
    <name evidence="3" type="ORF">S58_03550</name>
</gene>
<dbReference type="CDD" id="cd00659">
    <property type="entry name" value="Topo_IB_C"/>
    <property type="match status" value="1"/>
</dbReference>
<name>M4Z1B4_9BRAD</name>
<dbReference type="GO" id="GO:0003677">
    <property type="term" value="F:DNA binding"/>
    <property type="evidence" value="ECO:0007669"/>
    <property type="project" value="InterPro"/>
</dbReference>
<dbReference type="KEGG" id="aol:S58_03550"/>
<proteinExistence type="predicted"/>
<dbReference type="InterPro" id="IPR011010">
    <property type="entry name" value="DNA_brk_join_enz"/>
</dbReference>
<dbReference type="RefSeq" id="WP_015663509.1">
    <property type="nucleotide sequence ID" value="NC_020453.1"/>
</dbReference>
<evidence type="ECO:0000259" key="2">
    <source>
        <dbReference type="Pfam" id="PF21338"/>
    </source>
</evidence>
<dbReference type="GeneID" id="301814367"/>
<protein>
    <submittedName>
        <fullName evidence="3">Uncharacterized protein</fullName>
    </submittedName>
</protein>
<feature type="domain" description="DNA topoisomerase IB N-terminal" evidence="2">
    <location>
        <begin position="86"/>
        <end position="133"/>
    </location>
</feature>
<evidence type="ECO:0000259" key="1">
    <source>
        <dbReference type="Pfam" id="PF01028"/>
    </source>
</evidence>
<dbReference type="Gene3D" id="3.30.66.10">
    <property type="entry name" value="DNA topoisomerase I domain"/>
    <property type="match status" value="1"/>
</dbReference>
<dbReference type="Gene3D" id="1.10.132.120">
    <property type="match status" value="1"/>
</dbReference>
<dbReference type="Gene3D" id="3.90.15.10">
    <property type="entry name" value="Topoisomerase I, Chain A, domain 3"/>
    <property type="match status" value="1"/>
</dbReference>
<dbReference type="eggNOG" id="COG3569">
    <property type="taxonomic scope" value="Bacteria"/>
</dbReference>
<dbReference type="GO" id="GO:0006265">
    <property type="term" value="P:DNA topological change"/>
    <property type="evidence" value="ECO:0007669"/>
    <property type="project" value="InterPro"/>
</dbReference>
<dbReference type="HOGENOM" id="CLU_046978_1_1_5"/>
<feature type="domain" description="DNA topoisomerase I catalytic core eukaryotic-type" evidence="1">
    <location>
        <begin position="149"/>
        <end position="365"/>
    </location>
</feature>
<dbReference type="Pfam" id="PF21338">
    <property type="entry name" value="Top1B_N_bact"/>
    <property type="match status" value="1"/>
</dbReference>
<dbReference type="Proteomes" id="UP000011841">
    <property type="component" value="Chromosome"/>
</dbReference>
<keyword evidence="4" id="KW-1185">Reference proteome</keyword>
<dbReference type="AlphaFoldDB" id="M4Z1B4"/>
<dbReference type="STRING" id="1245469.S58_03550"/>
<dbReference type="InterPro" id="IPR035447">
    <property type="entry name" value="DNA_topo_I_N_sf"/>
</dbReference>
<dbReference type="InterPro" id="IPR014711">
    <property type="entry name" value="TopoI_cat_a-hlx-sub_euk"/>
</dbReference>
<dbReference type="InterPro" id="IPR049331">
    <property type="entry name" value="Top1B_N_bact"/>
</dbReference>
<dbReference type="InterPro" id="IPR013500">
    <property type="entry name" value="TopoI_cat_euk"/>
</dbReference>
<dbReference type="Pfam" id="PF01028">
    <property type="entry name" value="Topoisom_I"/>
    <property type="match status" value="1"/>
</dbReference>
<dbReference type="OrthoDB" id="9778962at2"/>
<dbReference type="EMBL" id="AP012603">
    <property type="protein sequence ID" value="BAM86371.1"/>
    <property type="molecule type" value="Genomic_DNA"/>
</dbReference>
<evidence type="ECO:0000313" key="3">
    <source>
        <dbReference type="EMBL" id="BAM86371.1"/>
    </source>
</evidence>
<dbReference type="GO" id="GO:0003917">
    <property type="term" value="F:DNA topoisomerase type I (single strand cut, ATP-independent) activity"/>
    <property type="evidence" value="ECO:0007669"/>
    <property type="project" value="InterPro"/>
</dbReference>
<organism evidence="3 4">
    <name type="scientific">Bradyrhizobium oligotrophicum S58</name>
    <dbReference type="NCBI Taxonomy" id="1245469"/>
    <lineage>
        <taxon>Bacteria</taxon>
        <taxon>Pseudomonadati</taxon>
        <taxon>Pseudomonadota</taxon>
        <taxon>Alphaproteobacteria</taxon>
        <taxon>Hyphomicrobiales</taxon>
        <taxon>Nitrobacteraceae</taxon>
        <taxon>Bradyrhizobium</taxon>
    </lineage>
</organism>